<dbReference type="Proteomes" id="UP000241546">
    <property type="component" value="Unassembled WGS sequence"/>
</dbReference>
<dbReference type="PANTHER" id="PTHR38795">
    <property type="entry name" value="DUF6604 DOMAIN-CONTAINING PROTEIN"/>
    <property type="match status" value="1"/>
</dbReference>
<dbReference type="RefSeq" id="XP_024745029.1">
    <property type="nucleotide sequence ID" value="XM_024895842.1"/>
</dbReference>
<organism evidence="1 2">
    <name type="scientific">Trichoderma citrinoviride</name>
    <dbReference type="NCBI Taxonomy" id="58853"/>
    <lineage>
        <taxon>Eukaryota</taxon>
        <taxon>Fungi</taxon>
        <taxon>Dikarya</taxon>
        <taxon>Ascomycota</taxon>
        <taxon>Pezizomycotina</taxon>
        <taxon>Sordariomycetes</taxon>
        <taxon>Hypocreomycetidae</taxon>
        <taxon>Hypocreales</taxon>
        <taxon>Hypocreaceae</taxon>
        <taxon>Trichoderma</taxon>
    </lineage>
</organism>
<name>A0A2T4AXD4_9HYPO</name>
<gene>
    <name evidence="1" type="ORF">BBK36DRAFT_1173236</name>
</gene>
<evidence type="ECO:0000313" key="2">
    <source>
        <dbReference type="Proteomes" id="UP000241546"/>
    </source>
</evidence>
<accession>A0A2T4AXD4</accession>
<dbReference type="EMBL" id="KZ680230">
    <property type="protein sequence ID" value="PTB61709.1"/>
    <property type="molecule type" value="Genomic_DNA"/>
</dbReference>
<keyword evidence="2" id="KW-1185">Reference proteome</keyword>
<sequence length="513" mass="57563">MSNNRHSLFVEVLEAVWRHLKALMGTVYFNGDETKNKPGKLAAGSVATNMAFKLARSIEKELDLLLKMGGGALVANRYFVALCAAFGIPKERKQQPGDPYNLDAYDLADACMMNSLTILASYLSFGWYDEKMGGSSQTNRQKWKPDMSAILEVMPDVSFPATKTGRASVMDEIICEMSFLIIRRTKDVPYWLAWTLQIYLDILQSLGGECDRGYREMQQDIWDEDPTWVARKVMVNQAMWPNRTAPPFKSLRRNPIHCGLLLHNMHCSLHLSGRPYAAMPKALVGATQLYHALRQEKVLADGLMQGTPTLFINSDNRRNLKFMGYVSSQTNHRLEHPGASYPWSPAAVENTVMMAFIDSIQTAGNTLKQSIRKKWHKQGFLEHAGLLPPGLIRKLALSIQDEIPKILLNLFNMHGEAWDLLGRLKEGFTSISGLGPLSFKSDKLPLMTGLAFPLAAGQMSLQGDKRIEQSGMLVHIAADAVQKVVRLEEVNCLDCESNDPWGVKKLKPLLRRR</sequence>
<dbReference type="PANTHER" id="PTHR38795:SF1">
    <property type="entry name" value="DUF6604 DOMAIN-CONTAINING PROTEIN"/>
    <property type="match status" value="1"/>
</dbReference>
<dbReference type="GeneID" id="36603960"/>
<reference evidence="2" key="1">
    <citation type="submission" date="2016-07" db="EMBL/GenBank/DDBJ databases">
        <title>Multiple horizontal gene transfer events from other fungi enriched the ability of initially mycotrophic Trichoderma (Ascomycota) to feed on dead plant biomass.</title>
        <authorList>
            <consortium name="DOE Joint Genome Institute"/>
            <person name="Atanasova L."/>
            <person name="Chenthamara K."/>
            <person name="Zhang J."/>
            <person name="Grujic M."/>
            <person name="Henrissat B."/>
            <person name="Kuo A."/>
            <person name="Aerts A."/>
            <person name="Salamov A."/>
            <person name="Lipzen A."/>
            <person name="Labutti K."/>
            <person name="Barry K."/>
            <person name="Miao Y."/>
            <person name="Rahimi M.J."/>
            <person name="Shen Q."/>
            <person name="Grigoriev I.V."/>
            <person name="Kubicek C.P."/>
            <person name="Druzhinina I.S."/>
        </authorList>
    </citation>
    <scope>NUCLEOTIDE SEQUENCE [LARGE SCALE GENOMIC DNA]</scope>
    <source>
        <strain evidence="2">TUCIM 6016</strain>
    </source>
</reference>
<protein>
    <submittedName>
        <fullName evidence="1">Uncharacterized protein</fullName>
    </submittedName>
</protein>
<proteinExistence type="predicted"/>
<dbReference type="OrthoDB" id="5238236at2759"/>
<dbReference type="AlphaFoldDB" id="A0A2T4AXD4"/>
<evidence type="ECO:0000313" key="1">
    <source>
        <dbReference type="EMBL" id="PTB61709.1"/>
    </source>
</evidence>